<dbReference type="InterPro" id="IPR002104">
    <property type="entry name" value="Integrase_catalytic"/>
</dbReference>
<protein>
    <submittedName>
        <fullName evidence="7">Tyrosine recombinase XerD</fullName>
    </submittedName>
</protein>
<dbReference type="Pfam" id="PF24624">
    <property type="entry name" value="Int_N"/>
    <property type="match status" value="1"/>
</dbReference>
<dbReference type="InterPro" id="IPR050090">
    <property type="entry name" value="Tyrosine_recombinase_XerCD"/>
</dbReference>
<dbReference type="Pfam" id="PF00589">
    <property type="entry name" value="Phage_integrase"/>
    <property type="match status" value="1"/>
</dbReference>
<dbReference type="PANTHER" id="PTHR30349">
    <property type="entry name" value="PHAGE INTEGRASE-RELATED"/>
    <property type="match status" value="1"/>
</dbReference>
<keyword evidence="2 4" id="KW-0238">DNA-binding</keyword>
<dbReference type="InterPro" id="IPR013762">
    <property type="entry name" value="Integrase-like_cat_sf"/>
</dbReference>
<evidence type="ECO:0000259" key="6">
    <source>
        <dbReference type="PROSITE" id="PS51900"/>
    </source>
</evidence>
<dbReference type="PROSITE" id="PS51900">
    <property type="entry name" value="CB"/>
    <property type="match status" value="1"/>
</dbReference>
<dbReference type="PATRIC" id="fig|29488.15.peg.2958"/>
<gene>
    <name evidence="7" type="primary">xerD_3</name>
    <name evidence="7" type="ORF">Phpb_02687</name>
</gene>
<evidence type="ECO:0000256" key="4">
    <source>
        <dbReference type="PROSITE-ProRule" id="PRU01248"/>
    </source>
</evidence>
<dbReference type="GO" id="GO:0015074">
    <property type="term" value="P:DNA integration"/>
    <property type="evidence" value="ECO:0007669"/>
    <property type="project" value="UniProtKB-KW"/>
</dbReference>
<dbReference type="Proteomes" id="UP000092665">
    <property type="component" value="Unassembled WGS sequence"/>
</dbReference>
<accession>A0A1B8YGE6</accession>
<evidence type="ECO:0000256" key="3">
    <source>
        <dbReference type="ARBA" id="ARBA00023172"/>
    </source>
</evidence>
<dbReference type="EMBL" id="LOIC01000072">
    <property type="protein sequence ID" value="OCA54243.1"/>
    <property type="molecule type" value="Genomic_DNA"/>
</dbReference>
<reference evidence="8" key="1">
    <citation type="submission" date="2015-11" db="EMBL/GenBank/DDBJ databases">
        <authorList>
            <person name="Tobias N.J."/>
            <person name="Mishra B."/>
            <person name="Gupta D.K."/>
            <person name="Thines M."/>
            <person name="Stinear T.P."/>
            <person name="Bode H.B."/>
        </authorList>
    </citation>
    <scope>NUCLEOTIDE SEQUENCE [LARGE SCALE GENOMIC DNA]</scope>
    <source>
        <strain evidence="8">PB45.5</strain>
    </source>
</reference>
<dbReference type="InterPro" id="IPR057084">
    <property type="entry name" value="Int_N"/>
</dbReference>
<keyword evidence="8" id="KW-1185">Reference proteome</keyword>
<dbReference type="AlphaFoldDB" id="A0A1B8YGE6"/>
<evidence type="ECO:0000313" key="8">
    <source>
        <dbReference type="Proteomes" id="UP000092665"/>
    </source>
</evidence>
<dbReference type="SUPFAM" id="SSF56349">
    <property type="entry name" value="DNA breaking-rejoining enzymes"/>
    <property type="match status" value="1"/>
</dbReference>
<dbReference type="CDD" id="cd00796">
    <property type="entry name" value="INT_Rci_Hp1_C"/>
    <property type="match status" value="1"/>
</dbReference>
<name>A0A1B8YGE6_9GAMM</name>
<dbReference type="PROSITE" id="PS51898">
    <property type="entry name" value="TYR_RECOMBINASE"/>
    <property type="match status" value="1"/>
</dbReference>
<dbReference type="PANTHER" id="PTHR30349:SF93">
    <property type="entry name" value="FELS-2 PROPHAGE PROTEIN"/>
    <property type="match status" value="1"/>
</dbReference>
<feature type="domain" description="Tyr recombinase" evidence="5">
    <location>
        <begin position="160"/>
        <end position="317"/>
    </location>
</feature>
<evidence type="ECO:0000256" key="1">
    <source>
        <dbReference type="ARBA" id="ARBA00022908"/>
    </source>
</evidence>
<dbReference type="GO" id="GO:0003677">
    <property type="term" value="F:DNA binding"/>
    <property type="evidence" value="ECO:0007669"/>
    <property type="project" value="UniProtKB-UniRule"/>
</dbReference>
<dbReference type="Gene3D" id="1.10.443.10">
    <property type="entry name" value="Intergrase catalytic core"/>
    <property type="match status" value="1"/>
</dbReference>
<dbReference type="InterPro" id="IPR011010">
    <property type="entry name" value="DNA_brk_join_enz"/>
</dbReference>
<evidence type="ECO:0000256" key="2">
    <source>
        <dbReference type="ARBA" id="ARBA00023125"/>
    </source>
</evidence>
<dbReference type="GO" id="GO:0006310">
    <property type="term" value="P:DNA recombination"/>
    <property type="evidence" value="ECO:0007669"/>
    <property type="project" value="UniProtKB-KW"/>
</dbReference>
<keyword evidence="3" id="KW-0233">DNA recombination</keyword>
<dbReference type="InterPro" id="IPR044068">
    <property type="entry name" value="CB"/>
</dbReference>
<feature type="domain" description="Core-binding (CB)" evidence="6">
    <location>
        <begin position="59"/>
        <end position="138"/>
    </location>
</feature>
<proteinExistence type="predicted"/>
<dbReference type="RefSeq" id="WP_065390755.1">
    <property type="nucleotide sequence ID" value="NZ_CAWMQN010000072.1"/>
</dbReference>
<evidence type="ECO:0000313" key="7">
    <source>
        <dbReference type="EMBL" id="OCA54243.1"/>
    </source>
</evidence>
<organism evidence="7 8">
    <name type="scientific">Photorhabdus namnaonensis</name>
    <dbReference type="NCBI Taxonomy" id="1851568"/>
    <lineage>
        <taxon>Bacteria</taxon>
        <taxon>Pseudomonadati</taxon>
        <taxon>Pseudomonadota</taxon>
        <taxon>Gammaproteobacteria</taxon>
        <taxon>Enterobacterales</taxon>
        <taxon>Morganellaceae</taxon>
        <taxon>Photorhabdus</taxon>
    </lineage>
</organism>
<keyword evidence="1" id="KW-0229">DNA integration</keyword>
<sequence>MSVSKLDSGQYLVDVRPQGRKGKRIRKRFSTKSEAQQYERWVIATQNDKGWLNKAADRRTLIELIELWWMHKGQSLKTGEESKQNLLNMAHDMGNPPVLKMTKSTFADYRSEKLLAGIKPATINKKQMLLSGVFTTLIKLDKYHGIHPLKGIEQLKKSQAEMAFLSREQIEAFLSALDGDNLKVARLCLATGARWNEAARLTREAVIKHKVTFIDTKNGKNRTVPISKSLYDEILQHKNRQLFPDVNYTYVRLLLKSMIPNLPRGQATHVLRHTFASHFMMNGGNILTLQKILGHASIVQTMIYAHFSPDYLNDAVRLNPLENQFN</sequence>
<evidence type="ECO:0000259" key="5">
    <source>
        <dbReference type="PROSITE" id="PS51898"/>
    </source>
</evidence>
<comment type="caution">
    <text evidence="7">The sequence shown here is derived from an EMBL/GenBank/DDBJ whole genome shotgun (WGS) entry which is preliminary data.</text>
</comment>